<sequence length="148" mass="16455">MNIHHILLILHLLSATIWVGGHLFLWFAILPKAVFRGNLQVLKDFKNRYEPVGMPALIILVITGIYMAYNYGVKVGTWFSFSSPIERVVSIKIILLIITVICAIIADKIIFPKLSNKNIKIAALLISTVTFSGVTMVILGSFVRFGGL</sequence>
<dbReference type="RefSeq" id="WP_039965896.1">
    <property type="nucleotide sequence ID" value="NZ_UFTJ01000003.1"/>
</dbReference>
<keyword evidence="1" id="KW-0472">Membrane</keyword>
<protein>
    <submittedName>
        <fullName evidence="2">Copper export protein</fullName>
    </submittedName>
</protein>
<gene>
    <name evidence="2" type="ORF">NCTC11661_01628</name>
</gene>
<evidence type="ECO:0000256" key="1">
    <source>
        <dbReference type="SAM" id="Phobius"/>
    </source>
</evidence>
<organism evidence="2 3">
    <name type="scientific">Bergeyella zoohelcum</name>
    <dbReference type="NCBI Taxonomy" id="1015"/>
    <lineage>
        <taxon>Bacteria</taxon>
        <taxon>Pseudomonadati</taxon>
        <taxon>Bacteroidota</taxon>
        <taxon>Flavobacteriia</taxon>
        <taxon>Flavobacteriales</taxon>
        <taxon>Weeksellaceae</taxon>
        <taxon>Bergeyella</taxon>
    </lineage>
</organism>
<dbReference type="Proteomes" id="UP000255515">
    <property type="component" value="Unassembled WGS sequence"/>
</dbReference>
<accession>A0A380ZUW9</accession>
<evidence type="ECO:0000313" key="3">
    <source>
        <dbReference type="Proteomes" id="UP000255515"/>
    </source>
</evidence>
<feature type="transmembrane region" description="Helical" evidence="1">
    <location>
        <begin position="6"/>
        <end position="30"/>
    </location>
</feature>
<keyword evidence="1" id="KW-0812">Transmembrane</keyword>
<evidence type="ECO:0000313" key="2">
    <source>
        <dbReference type="EMBL" id="SUV52489.1"/>
    </source>
</evidence>
<reference evidence="2 3" key="1">
    <citation type="submission" date="2018-06" db="EMBL/GenBank/DDBJ databases">
        <authorList>
            <consortium name="Pathogen Informatics"/>
            <person name="Doyle S."/>
        </authorList>
    </citation>
    <scope>NUCLEOTIDE SEQUENCE [LARGE SCALE GENOMIC DNA]</scope>
    <source>
        <strain evidence="2 3">NCTC11661</strain>
    </source>
</reference>
<feature type="transmembrane region" description="Helical" evidence="1">
    <location>
        <begin position="51"/>
        <end position="69"/>
    </location>
</feature>
<keyword evidence="1" id="KW-1133">Transmembrane helix</keyword>
<feature type="transmembrane region" description="Helical" evidence="1">
    <location>
        <begin position="89"/>
        <end position="110"/>
    </location>
</feature>
<feature type="transmembrane region" description="Helical" evidence="1">
    <location>
        <begin position="122"/>
        <end position="143"/>
    </location>
</feature>
<proteinExistence type="predicted"/>
<dbReference type="AlphaFoldDB" id="A0A380ZUW9"/>
<name>A0A380ZUW9_9FLAO</name>
<dbReference type="EMBL" id="UFTJ01000003">
    <property type="protein sequence ID" value="SUV52489.1"/>
    <property type="molecule type" value="Genomic_DNA"/>
</dbReference>